<gene>
    <name evidence="6" type="ORF">H8K32_17680</name>
</gene>
<evidence type="ECO:0000256" key="3">
    <source>
        <dbReference type="ARBA" id="ARBA00022989"/>
    </source>
</evidence>
<dbReference type="PANTHER" id="PTHR43701:SF2">
    <property type="entry name" value="MEMBRANE TRANSPORTER PROTEIN YJNA-RELATED"/>
    <property type="match status" value="1"/>
</dbReference>
<comment type="similarity">
    <text evidence="5">Belongs to the 4-toluene sulfonate uptake permease (TSUP) (TC 2.A.102) family.</text>
</comment>
<keyword evidence="3 5" id="KW-1133">Transmembrane helix</keyword>
<feature type="transmembrane region" description="Helical" evidence="5">
    <location>
        <begin position="36"/>
        <end position="58"/>
    </location>
</feature>
<comment type="subcellular location">
    <subcellularLocation>
        <location evidence="5">Cell membrane</location>
        <topology evidence="5">Multi-pass membrane protein</topology>
    </subcellularLocation>
    <subcellularLocation>
        <location evidence="1">Membrane</location>
        <topology evidence="1">Multi-pass membrane protein</topology>
    </subcellularLocation>
</comment>
<comment type="caution">
    <text evidence="6">The sequence shown here is derived from an EMBL/GenBank/DDBJ whole genome shotgun (WGS) entry which is preliminary data.</text>
</comment>
<dbReference type="EMBL" id="JACOFV010000019">
    <property type="protein sequence ID" value="MBC3863941.1"/>
    <property type="molecule type" value="Genomic_DNA"/>
</dbReference>
<feature type="transmembrane region" description="Helical" evidence="5">
    <location>
        <begin position="241"/>
        <end position="263"/>
    </location>
</feature>
<feature type="transmembrane region" description="Helical" evidence="5">
    <location>
        <begin position="95"/>
        <end position="114"/>
    </location>
</feature>
<dbReference type="RefSeq" id="WP_186913925.1">
    <property type="nucleotide sequence ID" value="NZ_JACOFV010000019.1"/>
</dbReference>
<accession>A0A923HH45</accession>
<organism evidence="6 7">
    <name type="scientific">Undibacterium jejuense</name>
    <dbReference type="NCBI Taxonomy" id="1344949"/>
    <lineage>
        <taxon>Bacteria</taxon>
        <taxon>Pseudomonadati</taxon>
        <taxon>Pseudomonadota</taxon>
        <taxon>Betaproteobacteria</taxon>
        <taxon>Burkholderiales</taxon>
        <taxon>Oxalobacteraceae</taxon>
        <taxon>Undibacterium</taxon>
    </lineage>
</organism>
<keyword evidence="5" id="KW-1003">Cell membrane</keyword>
<feature type="transmembrane region" description="Helical" evidence="5">
    <location>
        <begin position="70"/>
        <end position="89"/>
    </location>
</feature>
<evidence type="ECO:0000256" key="2">
    <source>
        <dbReference type="ARBA" id="ARBA00022692"/>
    </source>
</evidence>
<dbReference type="AlphaFoldDB" id="A0A923HH45"/>
<evidence type="ECO:0000256" key="5">
    <source>
        <dbReference type="RuleBase" id="RU363041"/>
    </source>
</evidence>
<dbReference type="InterPro" id="IPR002781">
    <property type="entry name" value="TM_pro_TauE-like"/>
</dbReference>
<dbReference type="Pfam" id="PF01925">
    <property type="entry name" value="TauE"/>
    <property type="match status" value="1"/>
</dbReference>
<feature type="transmembrane region" description="Helical" evidence="5">
    <location>
        <begin position="148"/>
        <end position="175"/>
    </location>
</feature>
<keyword evidence="7" id="KW-1185">Reference proteome</keyword>
<dbReference type="InterPro" id="IPR051598">
    <property type="entry name" value="TSUP/Inactive_protease-like"/>
</dbReference>
<evidence type="ECO:0000256" key="4">
    <source>
        <dbReference type="ARBA" id="ARBA00023136"/>
    </source>
</evidence>
<keyword evidence="2 5" id="KW-0812">Transmembrane</keyword>
<dbReference type="GO" id="GO:0005886">
    <property type="term" value="C:plasma membrane"/>
    <property type="evidence" value="ECO:0007669"/>
    <property type="project" value="UniProtKB-SubCell"/>
</dbReference>
<name>A0A923HH45_9BURK</name>
<keyword evidence="4 5" id="KW-0472">Membrane</keyword>
<reference evidence="6" key="1">
    <citation type="submission" date="2020-08" db="EMBL/GenBank/DDBJ databases">
        <title>Novel species isolated from subtropical streams in China.</title>
        <authorList>
            <person name="Lu H."/>
        </authorList>
    </citation>
    <scope>NUCLEOTIDE SEQUENCE</scope>
    <source>
        <strain evidence="6">KACC 12607</strain>
    </source>
</reference>
<evidence type="ECO:0000313" key="7">
    <source>
        <dbReference type="Proteomes" id="UP000634011"/>
    </source>
</evidence>
<feature type="transmembrane region" description="Helical" evidence="5">
    <location>
        <begin position="181"/>
        <end position="202"/>
    </location>
</feature>
<evidence type="ECO:0000313" key="6">
    <source>
        <dbReference type="EMBL" id="MBC3863941.1"/>
    </source>
</evidence>
<dbReference type="PANTHER" id="PTHR43701">
    <property type="entry name" value="MEMBRANE TRANSPORTER PROTEIN MJ0441-RELATED"/>
    <property type="match status" value="1"/>
</dbReference>
<evidence type="ECO:0000256" key="1">
    <source>
        <dbReference type="ARBA" id="ARBA00004141"/>
    </source>
</evidence>
<proteinExistence type="inferred from homology"/>
<feature type="transmembrane region" description="Helical" evidence="5">
    <location>
        <begin position="214"/>
        <end position="235"/>
    </location>
</feature>
<sequence length="264" mass="27720">MLLIIIAGSVVGLVMGLTGAGGGILAVPALIYSQGWTMQQAMPVALLAVTVGAMIGAIEGFSKKLVRYRAGFVMALAGSFPTWLGVHIAHRISQYWLMLSFAMILLLVATRLFIQIRQHGANEHERNTLANINANTGRFDWTPKTAAVIAGIGSIAGLSSGLLGVGGGFIIVPMLRHFTNVSIQGAVATSLFVISLVGMIGVSSALMNGAELPLQLSAIFVATTVAGTMLARRIVSYLPAQIVQIIFILLLSGVASSLLYRVFA</sequence>
<dbReference type="Proteomes" id="UP000634011">
    <property type="component" value="Unassembled WGS sequence"/>
</dbReference>
<protein>
    <recommendedName>
        <fullName evidence="5">Probable membrane transporter protein</fullName>
    </recommendedName>
</protein>